<organism evidence="2 3">
    <name type="scientific">Olpidium bornovanus</name>
    <dbReference type="NCBI Taxonomy" id="278681"/>
    <lineage>
        <taxon>Eukaryota</taxon>
        <taxon>Fungi</taxon>
        <taxon>Fungi incertae sedis</taxon>
        <taxon>Olpidiomycota</taxon>
        <taxon>Olpidiomycotina</taxon>
        <taxon>Olpidiomycetes</taxon>
        <taxon>Olpidiales</taxon>
        <taxon>Olpidiaceae</taxon>
        <taxon>Olpidium</taxon>
    </lineage>
</organism>
<dbReference type="PANTHER" id="PTHR46515:SF1">
    <property type="entry name" value="TATA ELEMENT MODULATORY FACTOR"/>
    <property type="match status" value="1"/>
</dbReference>
<evidence type="ECO:0000313" key="3">
    <source>
        <dbReference type="Proteomes" id="UP000673691"/>
    </source>
</evidence>
<dbReference type="Pfam" id="PF12329">
    <property type="entry name" value="TMF_DNA_bd"/>
    <property type="match status" value="1"/>
</dbReference>
<protein>
    <submittedName>
        <fullName evidence="2">Uncharacterized protein</fullName>
    </submittedName>
</protein>
<dbReference type="OrthoDB" id="74178at2759"/>
<dbReference type="Proteomes" id="UP000673691">
    <property type="component" value="Unassembled WGS sequence"/>
</dbReference>
<dbReference type="GO" id="GO:0005794">
    <property type="term" value="C:Golgi apparatus"/>
    <property type="evidence" value="ECO:0007669"/>
    <property type="project" value="TreeGrafter"/>
</dbReference>
<accession>A0A8H7ZNM5</accession>
<dbReference type="EMBL" id="JAEFCI010011360">
    <property type="protein sequence ID" value="KAG5456674.1"/>
    <property type="molecule type" value="Genomic_DNA"/>
</dbReference>
<keyword evidence="3" id="KW-1185">Reference proteome</keyword>
<proteinExistence type="predicted"/>
<dbReference type="InterPro" id="IPR052602">
    <property type="entry name" value="Growth_transcription_reg"/>
</dbReference>
<keyword evidence="1" id="KW-0175">Coiled coil</keyword>
<dbReference type="PANTHER" id="PTHR46515">
    <property type="entry name" value="TATA ELEMENT MODULATORY FACTOR TMF1"/>
    <property type="match status" value="1"/>
</dbReference>
<name>A0A8H7ZNM5_9FUNG</name>
<dbReference type="AlphaFoldDB" id="A0A8H7ZNM5"/>
<dbReference type="InterPro" id="IPR022092">
    <property type="entry name" value="TMF_DNA-bd"/>
</dbReference>
<evidence type="ECO:0000256" key="1">
    <source>
        <dbReference type="SAM" id="Coils"/>
    </source>
</evidence>
<sequence>MGSAQKALMEQAQQLRDKDQQIAGLMEEGQKLSIIELKSSQMIKKQRAKDAEQEKTIKDLEKRLSESQLDASQLKERVARMAENEKKFNDSVKAVNDTNERQTKELIRLEQELSKTQSALETALQELSHARRQNAEATAAAQSDALDVEVKAKEVALRTLEAVQVDAQAAQASAKKEVGMEVLFRRGKREVLTVASGHWGCSVSSPLFRQLAGSLLIVSCYFR</sequence>
<dbReference type="GO" id="GO:0005783">
    <property type="term" value="C:endoplasmic reticulum"/>
    <property type="evidence" value="ECO:0007669"/>
    <property type="project" value="TreeGrafter"/>
</dbReference>
<comment type="caution">
    <text evidence="2">The sequence shown here is derived from an EMBL/GenBank/DDBJ whole genome shotgun (WGS) entry which is preliminary data.</text>
</comment>
<feature type="coiled-coil region" evidence="1">
    <location>
        <begin position="8"/>
        <end position="140"/>
    </location>
</feature>
<evidence type="ECO:0000313" key="2">
    <source>
        <dbReference type="EMBL" id="KAG5456674.1"/>
    </source>
</evidence>
<gene>
    <name evidence="2" type="ORF">BJ554DRAFT_3519</name>
</gene>
<reference evidence="2 3" key="1">
    <citation type="journal article" name="Sci. Rep.">
        <title>Genome-scale phylogenetic analyses confirm Olpidium as the closest living zoosporic fungus to the non-flagellated, terrestrial fungi.</title>
        <authorList>
            <person name="Chang Y."/>
            <person name="Rochon D."/>
            <person name="Sekimoto S."/>
            <person name="Wang Y."/>
            <person name="Chovatia M."/>
            <person name="Sandor L."/>
            <person name="Salamov A."/>
            <person name="Grigoriev I.V."/>
            <person name="Stajich J.E."/>
            <person name="Spatafora J.W."/>
        </authorList>
    </citation>
    <scope>NUCLEOTIDE SEQUENCE [LARGE SCALE GENOMIC DNA]</scope>
    <source>
        <strain evidence="2">S191</strain>
    </source>
</reference>